<dbReference type="GO" id="GO:0043565">
    <property type="term" value="F:sequence-specific DNA binding"/>
    <property type="evidence" value="ECO:0007669"/>
    <property type="project" value="InterPro"/>
</dbReference>
<evidence type="ECO:0000313" key="10">
    <source>
        <dbReference type="Proteomes" id="UP000185192"/>
    </source>
</evidence>
<dbReference type="STRING" id="1123272.SAMN02745824_1141"/>
<proteinExistence type="predicted"/>
<dbReference type="PANTHER" id="PTHR32071:SF21">
    <property type="entry name" value="TRANSCRIPTIONAL REGULATORY PROTEIN FLGR"/>
    <property type="match status" value="1"/>
</dbReference>
<organism evidence="9 10">
    <name type="scientific">Parasphingorhabdus marina DSM 22363</name>
    <dbReference type="NCBI Taxonomy" id="1123272"/>
    <lineage>
        <taxon>Bacteria</taxon>
        <taxon>Pseudomonadati</taxon>
        <taxon>Pseudomonadota</taxon>
        <taxon>Alphaproteobacteria</taxon>
        <taxon>Sphingomonadales</taxon>
        <taxon>Sphingomonadaceae</taxon>
        <taxon>Parasphingorhabdus</taxon>
    </lineage>
</organism>
<accession>A0A1N6CW66</accession>
<keyword evidence="5" id="KW-0238">DNA-binding</keyword>
<keyword evidence="2" id="KW-0067">ATP-binding</keyword>
<dbReference type="Pfam" id="PF25601">
    <property type="entry name" value="AAA_lid_14"/>
    <property type="match status" value="1"/>
</dbReference>
<evidence type="ECO:0000256" key="5">
    <source>
        <dbReference type="ARBA" id="ARBA00023125"/>
    </source>
</evidence>
<dbReference type="Pfam" id="PF00158">
    <property type="entry name" value="Sigma54_activat"/>
    <property type="match status" value="1"/>
</dbReference>
<keyword evidence="3" id="KW-0902">Two-component regulatory system</keyword>
<name>A0A1N6CW66_9SPHN</name>
<dbReference type="InterPro" id="IPR025943">
    <property type="entry name" value="Sigma_54_int_dom_ATP-bd_2"/>
</dbReference>
<dbReference type="GO" id="GO:0005524">
    <property type="term" value="F:ATP binding"/>
    <property type="evidence" value="ECO:0007669"/>
    <property type="project" value="UniProtKB-KW"/>
</dbReference>
<dbReference type="PROSITE" id="PS50045">
    <property type="entry name" value="SIGMA54_INTERACT_4"/>
    <property type="match status" value="1"/>
</dbReference>
<dbReference type="InterPro" id="IPR002197">
    <property type="entry name" value="HTH_Fis"/>
</dbReference>
<dbReference type="InterPro" id="IPR027417">
    <property type="entry name" value="P-loop_NTPase"/>
</dbReference>
<evidence type="ECO:0000256" key="4">
    <source>
        <dbReference type="ARBA" id="ARBA00023015"/>
    </source>
</evidence>
<keyword evidence="6" id="KW-0010">Activator</keyword>
<evidence type="ECO:0000259" key="8">
    <source>
        <dbReference type="PROSITE" id="PS50045"/>
    </source>
</evidence>
<dbReference type="SMART" id="SM00382">
    <property type="entry name" value="AAA"/>
    <property type="match status" value="1"/>
</dbReference>
<dbReference type="Gene3D" id="3.40.50.300">
    <property type="entry name" value="P-loop containing nucleotide triphosphate hydrolases"/>
    <property type="match status" value="1"/>
</dbReference>
<keyword evidence="7" id="KW-0804">Transcription</keyword>
<feature type="domain" description="Sigma-54 factor interaction" evidence="8">
    <location>
        <begin position="108"/>
        <end position="332"/>
    </location>
</feature>
<dbReference type="GO" id="GO:0006355">
    <property type="term" value="P:regulation of DNA-templated transcription"/>
    <property type="evidence" value="ECO:0007669"/>
    <property type="project" value="InterPro"/>
</dbReference>
<dbReference type="Proteomes" id="UP000185192">
    <property type="component" value="Unassembled WGS sequence"/>
</dbReference>
<dbReference type="PROSITE" id="PS00676">
    <property type="entry name" value="SIGMA54_INTERACT_2"/>
    <property type="match status" value="1"/>
</dbReference>
<dbReference type="InterPro" id="IPR002078">
    <property type="entry name" value="Sigma_54_int"/>
</dbReference>
<gene>
    <name evidence="9" type="ORF">SAMN02745824_1141</name>
</gene>
<dbReference type="FunFam" id="3.40.50.300:FF:000006">
    <property type="entry name" value="DNA-binding transcriptional regulator NtrC"/>
    <property type="match status" value="1"/>
</dbReference>
<dbReference type="Gene3D" id="1.10.8.60">
    <property type="match status" value="1"/>
</dbReference>
<dbReference type="Pfam" id="PF02954">
    <property type="entry name" value="HTH_8"/>
    <property type="match status" value="1"/>
</dbReference>
<keyword evidence="10" id="KW-1185">Reference proteome</keyword>
<reference evidence="10" key="1">
    <citation type="submission" date="2016-11" db="EMBL/GenBank/DDBJ databases">
        <authorList>
            <person name="Varghese N."/>
            <person name="Submissions S."/>
        </authorList>
    </citation>
    <scope>NUCLEOTIDE SEQUENCE [LARGE SCALE GENOMIC DNA]</scope>
    <source>
        <strain evidence="10">DSM 22363</strain>
    </source>
</reference>
<dbReference type="InterPro" id="IPR025662">
    <property type="entry name" value="Sigma_54_int_dom_ATP-bd_1"/>
</dbReference>
<evidence type="ECO:0000313" key="9">
    <source>
        <dbReference type="EMBL" id="SIN62868.1"/>
    </source>
</evidence>
<evidence type="ECO:0000256" key="6">
    <source>
        <dbReference type="ARBA" id="ARBA00023159"/>
    </source>
</evidence>
<dbReference type="SUPFAM" id="SSF52540">
    <property type="entry name" value="P-loop containing nucleoside triphosphate hydrolases"/>
    <property type="match status" value="1"/>
</dbReference>
<dbReference type="EMBL" id="FSQW01000001">
    <property type="protein sequence ID" value="SIN62868.1"/>
    <property type="molecule type" value="Genomic_DNA"/>
</dbReference>
<dbReference type="OrthoDB" id="9154941at2"/>
<dbReference type="InterPro" id="IPR009057">
    <property type="entry name" value="Homeodomain-like_sf"/>
</dbReference>
<dbReference type="PROSITE" id="PS00675">
    <property type="entry name" value="SIGMA54_INTERACT_1"/>
    <property type="match status" value="1"/>
</dbReference>
<keyword evidence="1" id="KW-0547">Nucleotide-binding</keyword>
<evidence type="ECO:0000256" key="2">
    <source>
        <dbReference type="ARBA" id="ARBA00022840"/>
    </source>
</evidence>
<dbReference type="SUPFAM" id="SSF46689">
    <property type="entry name" value="Homeodomain-like"/>
    <property type="match status" value="1"/>
</dbReference>
<evidence type="ECO:0000256" key="3">
    <source>
        <dbReference type="ARBA" id="ARBA00023012"/>
    </source>
</evidence>
<dbReference type="PRINTS" id="PR01590">
    <property type="entry name" value="HTHFIS"/>
</dbReference>
<evidence type="ECO:0000256" key="7">
    <source>
        <dbReference type="ARBA" id="ARBA00023163"/>
    </source>
</evidence>
<dbReference type="AlphaFoldDB" id="A0A1N6CW66"/>
<dbReference type="PANTHER" id="PTHR32071">
    <property type="entry name" value="TRANSCRIPTIONAL REGULATORY PROTEIN"/>
    <property type="match status" value="1"/>
</dbReference>
<protein>
    <submittedName>
        <fullName evidence="9">Two-component system, response regulator FlrC</fullName>
    </submittedName>
</protein>
<dbReference type="InterPro" id="IPR058031">
    <property type="entry name" value="AAA_lid_NorR"/>
</dbReference>
<sequence length="423" mass="46260">MINCEISEAVKEQLPTLLDWLRGAWIDATVNADIKREKSDHVRVLLDTEMDRATYRDIIIGFRAGPPSLVPANDGLPLRIEFGFEDMAFGHALISEAVRGGNSPAVGEPASAKQMEFASRVAKSDANVLIMGQTGVGKEGMAQFVHNQSERADQPFVAVNCAALPETMVEAILFGHKKGAFTGATGAAEGLFRAADGGTLFLDEITELPLMLQAKLLRALQEGEILPVGETAPIKVDVRIVAAANRDFEDEVANGRFREDLYWRLNVMPIDIPALAERRQDIRAIAAAMLISMQAKTGRFCWPSDEALKALSAHAWPGNARELHNVLQRATILSDESVIEASDLGLTVAPVSRTPRADPVEPGRSSRLMRGQDLHSLSREVQHEAIVDALEKTDGNRRETAKILGISERTLRYRLADMREIAA</sequence>
<dbReference type="CDD" id="cd00009">
    <property type="entry name" value="AAA"/>
    <property type="match status" value="1"/>
</dbReference>
<dbReference type="RefSeq" id="WP_074204104.1">
    <property type="nucleotide sequence ID" value="NZ_FSQW01000001.1"/>
</dbReference>
<dbReference type="GO" id="GO:0000160">
    <property type="term" value="P:phosphorelay signal transduction system"/>
    <property type="evidence" value="ECO:0007669"/>
    <property type="project" value="UniProtKB-KW"/>
</dbReference>
<dbReference type="InterPro" id="IPR003593">
    <property type="entry name" value="AAA+_ATPase"/>
</dbReference>
<dbReference type="Gene3D" id="1.10.10.60">
    <property type="entry name" value="Homeodomain-like"/>
    <property type="match status" value="1"/>
</dbReference>
<keyword evidence="4" id="KW-0805">Transcription regulation</keyword>
<evidence type="ECO:0000256" key="1">
    <source>
        <dbReference type="ARBA" id="ARBA00022741"/>
    </source>
</evidence>